<evidence type="ECO:0000313" key="1">
    <source>
        <dbReference type="EMBL" id="RGW66194.1"/>
    </source>
</evidence>
<comment type="caution">
    <text evidence="1">The sequence shown here is derived from an EMBL/GenBank/DDBJ whole genome shotgun (WGS) entry which is preliminary data.</text>
</comment>
<dbReference type="EMBL" id="QSAQ01000036">
    <property type="protein sequence ID" value="RGW66194.1"/>
    <property type="molecule type" value="Genomic_DNA"/>
</dbReference>
<gene>
    <name evidence="1" type="ORF">DWV60_12580</name>
</gene>
<proteinExistence type="predicted"/>
<protein>
    <submittedName>
        <fullName evidence="1">Uncharacterized protein</fullName>
    </submittedName>
</protein>
<accession>A0AA92U2I8</accession>
<reference evidence="1 2" key="1">
    <citation type="submission" date="2018-08" db="EMBL/GenBank/DDBJ databases">
        <title>A genome reference for cultivated species of the human gut microbiota.</title>
        <authorList>
            <person name="Zou Y."/>
            <person name="Xue W."/>
            <person name="Luo G."/>
        </authorList>
    </citation>
    <scope>NUCLEOTIDE SEQUENCE [LARGE SCALE GENOMIC DNA]</scope>
    <source>
        <strain evidence="1 2">AF11-14</strain>
    </source>
</reference>
<dbReference type="Proteomes" id="UP000286077">
    <property type="component" value="Unassembled WGS sequence"/>
</dbReference>
<dbReference type="InterPro" id="IPR035093">
    <property type="entry name" value="RelE/ParE_toxin_dom_sf"/>
</dbReference>
<organism evidence="1 2">
    <name type="scientific">Segatella copri</name>
    <dbReference type="NCBI Taxonomy" id="165179"/>
    <lineage>
        <taxon>Bacteria</taxon>
        <taxon>Pseudomonadati</taxon>
        <taxon>Bacteroidota</taxon>
        <taxon>Bacteroidia</taxon>
        <taxon>Bacteroidales</taxon>
        <taxon>Prevotellaceae</taxon>
        <taxon>Segatella</taxon>
    </lineage>
</organism>
<evidence type="ECO:0000313" key="2">
    <source>
        <dbReference type="Proteomes" id="UP000286077"/>
    </source>
</evidence>
<dbReference type="Gene3D" id="3.30.2310.20">
    <property type="entry name" value="RelE-like"/>
    <property type="match status" value="1"/>
</dbReference>
<dbReference type="AlphaFoldDB" id="A0AA92U2I8"/>
<name>A0AA92U2I8_9BACT</name>
<sequence length="105" mass="12372">MKIAKSKKLAGCLVNEATCRKKLGKEIADSLFKLMNRLRKIVDVRQLFELPGNFHRLRYLPIDNVYAVTLKHPFRCIMRLDTITSTITIEQVCDYHGRFEKLYRK</sequence>